<dbReference type="RefSeq" id="YP_919044.1">
    <property type="nucleotide sequence ID" value="NC_008695.1"/>
</dbReference>
<feature type="transmembrane region" description="Helical" evidence="1">
    <location>
        <begin position="43"/>
        <end position="62"/>
    </location>
</feature>
<accession>A0ZYN0</accession>
<dbReference type="EMBL" id="AM419438">
    <property type="protein sequence ID" value="CAL92439.1"/>
    <property type="molecule type" value="Genomic_DNA"/>
</dbReference>
<feature type="transmembrane region" description="Helical" evidence="1">
    <location>
        <begin position="147"/>
        <end position="169"/>
    </location>
</feature>
<keyword evidence="1" id="KW-0472">Membrane</keyword>
<evidence type="ECO:0000313" key="3">
    <source>
        <dbReference type="Proteomes" id="UP000002272"/>
    </source>
</evidence>
<evidence type="ECO:0000256" key="1">
    <source>
        <dbReference type="SAM" id="Phobius"/>
    </source>
</evidence>
<dbReference type="GeneID" id="4606090"/>
<sequence length="213" mass="23638">MGEGDSDEVPSEQLQENVCTEARLSLNQQLNRIEQYDRKAVELFRSNILLAGVLLSGLTIVVRTDGVDPIDFFNVWSVIGAFSLGASTLLCAMAYTSSSYDMGITSKTISKVESGEYDDNGDFNENLRGLYKGWLDHNRNTGVFNSYLITGAIIFLMDSIVFFIGSVAVVLSPELQAFSELLFGISLILIILSNVAVYYAEYLYMKIYPESNQ</sequence>
<feature type="transmembrane region" description="Helical" evidence="1">
    <location>
        <begin position="74"/>
        <end position="95"/>
    </location>
</feature>
<reference evidence="2 3" key="1">
    <citation type="journal article" date="2007" name="BMC Genomics">
        <title>Sequence analysis of an Archaeal virus isolated from a hypersaline lake in Inner Mongolia, China.</title>
        <authorList>
            <person name="Pagaling E."/>
            <person name="Haigh R."/>
            <person name="Grant W.D."/>
            <person name="Cowan D.A."/>
            <person name="Jones B.E."/>
            <person name="Ma Y."/>
            <person name="Ventosa A."/>
            <person name="Heaphy S."/>
        </authorList>
    </citation>
    <scope>NUCLEOTIDE SEQUENCE</scope>
</reference>
<dbReference type="KEGG" id="vg:4606090"/>
<protein>
    <submittedName>
        <fullName evidence="2">Uncharacterized protein</fullName>
    </submittedName>
</protein>
<dbReference type="Proteomes" id="UP000002272">
    <property type="component" value="Segment"/>
</dbReference>
<feature type="transmembrane region" description="Helical" evidence="1">
    <location>
        <begin position="181"/>
        <end position="200"/>
    </location>
</feature>
<evidence type="ECO:0000313" key="2">
    <source>
        <dbReference type="EMBL" id="CAL92439.1"/>
    </source>
</evidence>
<keyword evidence="1" id="KW-1133">Transmembrane helix</keyword>
<proteinExistence type="predicted"/>
<organism evidence="2 3">
    <name type="scientific">Halorubrum virus BJ1</name>
    <dbReference type="NCBI Taxonomy" id="416419"/>
    <lineage>
        <taxon>Viruses</taxon>
        <taxon>Duplodnaviria</taxon>
        <taxon>Heunggongvirae</taxon>
        <taxon>Uroviricota</taxon>
        <taxon>Caudoviricetes</taxon>
        <taxon>Kirjokansivirales</taxon>
        <taxon>Graaviviridae</taxon>
        <taxon>Beejeyvirus</taxon>
        <taxon>Beejeyvirus bagaejinnorense</taxon>
        <taxon>Beejeyvirus BJ1</taxon>
    </lineage>
</organism>
<name>A0ZYN0_9CAUD</name>
<keyword evidence="1" id="KW-0812">Transmembrane</keyword>
<keyword evidence="3" id="KW-1185">Reference proteome</keyword>